<dbReference type="STRING" id="213810.RUM_11500"/>
<organism evidence="2 3">
    <name type="scientific">Ruminococcus champanellensis (strain DSM 18848 / JCM 17042 / KCTC 15320 / 18P13)</name>
    <dbReference type="NCBI Taxonomy" id="213810"/>
    <lineage>
        <taxon>Bacteria</taxon>
        <taxon>Bacillati</taxon>
        <taxon>Bacillota</taxon>
        <taxon>Clostridia</taxon>
        <taxon>Eubacteriales</taxon>
        <taxon>Oscillospiraceae</taxon>
        <taxon>Ruminococcus</taxon>
    </lineage>
</organism>
<dbReference type="AlphaFoldDB" id="D4LCF3"/>
<feature type="transmembrane region" description="Helical" evidence="1">
    <location>
        <begin position="164"/>
        <end position="186"/>
    </location>
</feature>
<feature type="transmembrane region" description="Helical" evidence="1">
    <location>
        <begin position="547"/>
        <end position="569"/>
    </location>
</feature>
<keyword evidence="3" id="KW-1185">Reference proteome</keyword>
<feature type="transmembrane region" description="Helical" evidence="1">
    <location>
        <begin position="241"/>
        <end position="258"/>
    </location>
</feature>
<reference evidence="2" key="2">
    <citation type="submission" date="2010-03" db="EMBL/GenBank/DDBJ databases">
        <authorList>
            <person name="Pajon A."/>
        </authorList>
    </citation>
    <scope>NUCLEOTIDE SEQUENCE</scope>
    <source>
        <strain evidence="2">Type strain: 18P13</strain>
    </source>
</reference>
<feature type="transmembrane region" description="Helical" evidence="1">
    <location>
        <begin position="590"/>
        <end position="613"/>
    </location>
</feature>
<name>D4LCF3_RUMC1</name>
<dbReference type="EMBL" id="FP929052">
    <property type="protein sequence ID" value="CBL17298.1"/>
    <property type="molecule type" value="Genomic_DNA"/>
</dbReference>
<dbReference type="KEGG" id="rch:RUM_11500"/>
<dbReference type="BioCyc" id="RCHA213810:RUM_RS05520-MONOMER"/>
<evidence type="ECO:0008006" key="4">
    <source>
        <dbReference type="Google" id="ProtNLM"/>
    </source>
</evidence>
<keyword evidence="1" id="KW-1133">Transmembrane helix</keyword>
<evidence type="ECO:0000313" key="2">
    <source>
        <dbReference type="EMBL" id="CBL17298.1"/>
    </source>
</evidence>
<dbReference type="HOGENOM" id="CLU_417314_0_0_9"/>
<proteinExistence type="predicted"/>
<sequence>MKKVKWILGILVFTVSLLLSGEVYQNYLNVFRNQFYHFEVQYTPEYAPYLSAELSRLSDTYHVPVFAACGGITAQDQFHCTVYTTDSAKQALSGEYAVHDGTSTSFFSGQSIIRIRPISEMEQEQEPLLFYVMASTRDANYLMDCLGEHFQVIGGQKGIQDTNWWIVAVIWGIACVLLLLLTWFDIQFQKKRNFVLISLGASRSRLILRNLLLDLGVFLGELGLTVLLLHRYTAENYQRPIVMGILVGFFVCNSLLYLDLLRYNYKEVLYGADRNESLLANCYVLKALTLIAAIASLAVNVTTAITFGKYLIQYGRLEAMSQYSVLNTVPDVASAHGIDEEETLFMQINNAFFLEQYCQGNVALACSDRLVDLEDGREVPVILYNENGNGLMPEGLEEQINGESADFYILAPAQIAEDPAVQSAALAEISLTFGIPEEQISFRQISYTGRQSGICLNFSSSISNTYGFEAIQQPICVYCAITPERLRQLSIPKSMSSDAIMKSALYRWDASGQSDPSMRRVDAISVPDRFALYKASLSRVFWMNTCISGFLLLLEMCFIATIVQLEYMVHAKRLALKKIFGYSVWQKNRGILLLNLFATMIGIVTNLLLYLMYGFASCVSILLVSAGLLGLEFCMILYQILRFERVNLAKILKGGSL</sequence>
<accession>D4LCF3</accession>
<gene>
    <name evidence="2" type="ordered locus">RUM_11500</name>
</gene>
<dbReference type="Proteomes" id="UP000007054">
    <property type="component" value="Chromosome"/>
</dbReference>
<keyword evidence="1" id="KW-0812">Transmembrane</keyword>
<dbReference type="RefSeq" id="WP_015558205.1">
    <property type="nucleotide sequence ID" value="NC_021039.1"/>
</dbReference>
<feature type="transmembrane region" description="Helical" evidence="1">
    <location>
        <begin position="207"/>
        <end position="229"/>
    </location>
</feature>
<dbReference type="PATRIC" id="fig|213810.4.peg.1049"/>
<reference evidence="2" key="1">
    <citation type="submission" date="2010-03" db="EMBL/GenBank/DDBJ databases">
        <title>The genome sequence of Ruminococcus sp. 18P13.</title>
        <authorList>
            <consortium name="metaHIT consortium -- http://www.metahit.eu/"/>
            <person name="Pajon A."/>
            <person name="Turner K."/>
            <person name="Parkhill J."/>
            <person name="Bernalier A."/>
        </authorList>
    </citation>
    <scope>NUCLEOTIDE SEQUENCE [LARGE SCALE GENOMIC DNA]</scope>
    <source>
        <strain evidence="2">Type strain: 18P13</strain>
    </source>
</reference>
<protein>
    <recommendedName>
        <fullName evidence="4">Bacteriocin-associated integral membrane protein</fullName>
    </recommendedName>
</protein>
<evidence type="ECO:0000313" key="3">
    <source>
        <dbReference type="Proteomes" id="UP000007054"/>
    </source>
</evidence>
<feature type="transmembrane region" description="Helical" evidence="1">
    <location>
        <begin position="619"/>
        <end position="641"/>
    </location>
</feature>
<keyword evidence="1" id="KW-0472">Membrane</keyword>
<dbReference type="GeneID" id="83155895"/>
<evidence type="ECO:0000256" key="1">
    <source>
        <dbReference type="SAM" id="Phobius"/>
    </source>
</evidence>